<proteinExistence type="predicted"/>
<dbReference type="EMBL" id="QJKJ01017209">
    <property type="protein sequence ID" value="RDX59137.1"/>
    <property type="molecule type" value="Genomic_DNA"/>
</dbReference>
<feature type="non-terminal residue" evidence="1">
    <location>
        <position position="1"/>
    </location>
</feature>
<sequence length="108" mass="12949">MSLRGPRLTCLRLTHTSYATVYPSTQVLNRLPKKRGGWEKRNERELHYPTWLANVVMVRKLNGKWWMCTDYTDLNKACPKDPYPLPKHRPTSRWRLRLWIVEFHGCLL</sequence>
<dbReference type="InterPro" id="IPR043502">
    <property type="entry name" value="DNA/RNA_pol_sf"/>
</dbReference>
<dbReference type="Gene3D" id="3.10.10.10">
    <property type="entry name" value="HIV Type 1 Reverse Transcriptase, subunit A, domain 1"/>
    <property type="match status" value="1"/>
</dbReference>
<keyword evidence="2" id="KW-1185">Reference proteome</keyword>
<accession>A0A371E1S1</accession>
<organism evidence="1 2">
    <name type="scientific">Mucuna pruriens</name>
    <name type="common">Velvet bean</name>
    <name type="synonym">Dolichos pruriens</name>
    <dbReference type="NCBI Taxonomy" id="157652"/>
    <lineage>
        <taxon>Eukaryota</taxon>
        <taxon>Viridiplantae</taxon>
        <taxon>Streptophyta</taxon>
        <taxon>Embryophyta</taxon>
        <taxon>Tracheophyta</taxon>
        <taxon>Spermatophyta</taxon>
        <taxon>Magnoliopsida</taxon>
        <taxon>eudicotyledons</taxon>
        <taxon>Gunneridae</taxon>
        <taxon>Pentapetalae</taxon>
        <taxon>rosids</taxon>
        <taxon>fabids</taxon>
        <taxon>Fabales</taxon>
        <taxon>Fabaceae</taxon>
        <taxon>Papilionoideae</taxon>
        <taxon>50 kb inversion clade</taxon>
        <taxon>NPAAA clade</taxon>
        <taxon>indigoferoid/millettioid clade</taxon>
        <taxon>Phaseoleae</taxon>
        <taxon>Mucuna</taxon>
    </lineage>
</organism>
<dbReference type="PANTHER" id="PTHR24559">
    <property type="entry name" value="TRANSPOSON TY3-I GAG-POL POLYPROTEIN"/>
    <property type="match status" value="1"/>
</dbReference>
<comment type="caution">
    <text evidence="1">The sequence shown here is derived from an EMBL/GenBank/DDBJ whole genome shotgun (WGS) entry which is preliminary data.</text>
</comment>
<name>A0A371E1S1_MUCPR</name>
<dbReference type="PANTHER" id="PTHR24559:SF431">
    <property type="entry name" value="RNA-DIRECTED DNA POLYMERASE HOMOLOG"/>
    <property type="match status" value="1"/>
</dbReference>
<evidence type="ECO:0000313" key="1">
    <source>
        <dbReference type="EMBL" id="RDX59137.1"/>
    </source>
</evidence>
<evidence type="ECO:0000313" key="2">
    <source>
        <dbReference type="Proteomes" id="UP000257109"/>
    </source>
</evidence>
<dbReference type="Proteomes" id="UP000257109">
    <property type="component" value="Unassembled WGS sequence"/>
</dbReference>
<dbReference type="AlphaFoldDB" id="A0A371E1S1"/>
<protein>
    <submittedName>
        <fullName evidence="1">Uncharacterized protein</fullName>
    </submittedName>
</protein>
<reference evidence="1" key="1">
    <citation type="submission" date="2018-05" db="EMBL/GenBank/DDBJ databases">
        <title>Draft genome of Mucuna pruriens seed.</title>
        <authorList>
            <person name="Nnadi N.E."/>
            <person name="Vos R."/>
            <person name="Hasami M.H."/>
            <person name="Devisetty U.K."/>
            <person name="Aguiy J.C."/>
        </authorList>
    </citation>
    <scope>NUCLEOTIDE SEQUENCE [LARGE SCALE GENOMIC DNA]</scope>
    <source>
        <strain evidence="1">JCA_2017</strain>
    </source>
</reference>
<gene>
    <name evidence="1" type="ORF">CR513_61899</name>
</gene>
<dbReference type="OrthoDB" id="1928766at2759"/>
<dbReference type="SUPFAM" id="SSF56672">
    <property type="entry name" value="DNA/RNA polymerases"/>
    <property type="match status" value="1"/>
</dbReference>
<dbReference type="InterPro" id="IPR053134">
    <property type="entry name" value="RNA-dir_DNA_polymerase"/>
</dbReference>